<sequence length="40" mass="4713">MHLILCLCCFRFPSIVCRHCFFNCCVILTFCFSVSFLFVV</sequence>
<dbReference type="AlphaFoldDB" id="A0A0A9FJM9"/>
<dbReference type="EMBL" id="GBRH01187560">
    <property type="protein sequence ID" value="JAE10336.1"/>
    <property type="molecule type" value="Transcribed_RNA"/>
</dbReference>
<organism evidence="1">
    <name type="scientific">Arundo donax</name>
    <name type="common">Giant reed</name>
    <name type="synonym">Donax arundinaceus</name>
    <dbReference type="NCBI Taxonomy" id="35708"/>
    <lineage>
        <taxon>Eukaryota</taxon>
        <taxon>Viridiplantae</taxon>
        <taxon>Streptophyta</taxon>
        <taxon>Embryophyta</taxon>
        <taxon>Tracheophyta</taxon>
        <taxon>Spermatophyta</taxon>
        <taxon>Magnoliopsida</taxon>
        <taxon>Liliopsida</taxon>
        <taxon>Poales</taxon>
        <taxon>Poaceae</taxon>
        <taxon>PACMAD clade</taxon>
        <taxon>Arundinoideae</taxon>
        <taxon>Arundineae</taxon>
        <taxon>Arundo</taxon>
    </lineage>
</organism>
<evidence type="ECO:0000313" key="1">
    <source>
        <dbReference type="EMBL" id="JAE10336.1"/>
    </source>
</evidence>
<name>A0A0A9FJM9_ARUDO</name>
<proteinExistence type="predicted"/>
<reference evidence="1" key="1">
    <citation type="submission" date="2014-09" db="EMBL/GenBank/DDBJ databases">
        <authorList>
            <person name="Magalhaes I.L.F."/>
            <person name="Oliveira U."/>
            <person name="Santos F.R."/>
            <person name="Vidigal T.H.D.A."/>
            <person name="Brescovit A.D."/>
            <person name="Santos A.J."/>
        </authorList>
    </citation>
    <scope>NUCLEOTIDE SEQUENCE</scope>
    <source>
        <tissue evidence="1">Shoot tissue taken approximately 20 cm above the soil surface</tissue>
    </source>
</reference>
<accession>A0A0A9FJM9</accession>
<reference evidence="1" key="2">
    <citation type="journal article" date="2015" name="Data Brief">
        <title>Shoot transcriptome of the giant reed, Arundo donax.</title>
        <authorList>
            <person name="Barrero R.A."/>
            <person name="Guerrero F.D."/>
            <person name="Moolhuijzen P."/>
            <person name="Goolsby J.A."/>
            <person name="Tidwell J."/>
            <person name="Bellgard S.E."/>
            <person name="Bellgard M.I."/>
        </authorList>
    </citation>
    <scope>NUCLEOTIDE SEQUENCE</scope>
    <source>
        <tissue evidence="1">Shoot tissue taken approximately 20 cm above the soil surface</tissue>
    </source>
</reference>
<protein>
    <submittedName>
        <fullName evidence="1">Uncharacterized protein</fullName>
    </submittedName>
</protein>